<evidence type="ECO:0000313" key="2">
    <source>
        <dbReference type="EMBL" id="SFP72539.1"/>
    </source>
</evidence>
<dbReference type="RefSeq" id="WP_093143599.1">
    <property type="nucleotide sequence ID" value="NZ_FOXF01000063.1"/>
</dbReference>
<accession>A0A662ZL79</accession>
<keyword evidence="1" id="KW-0732">Signal</keyword>
<dbReference type="AlphaFoldDB" id="A0A662ZL79"/>
<sequence>MFKNLFISLKLLIVSAMVSACTTTVSAPEKVTVDNLYSPNEIAKASMLSTSSLSAGVDDNFNGVSDRVDSWISQLNEDYAVKTALSKFARSVQSAVLFQPSVDSGTVIVYNLIDAGTDVIVLKGENEGRRLLDSVAAQVCDTRGKAVKYASFLNSFAEDQPDTAETARETDDVSVPSMI</sequence>
<gene>
    <name evidence="2" type="ORF">SAMN02910344_02157</name>
</gene>
<proteinExistence type="predicted"/>
<evidence type="ECO:0008006" key="4">
    <source>
        <dbReference type="Google" id="ProtNLM"/>
    </source>
</evidence>
<name>A0A662ZL79_9GAMM</name>
<organism evidence="2 3">
    <name type="scientific">Ruminobacter amylophilus</name>
    <dbReference type="NCBI Taxonomy" id="867"/>
    <lineage>
        <taxon>Bacteria</taxon>
        <taxon>Pseudomonadati</taxon>
        <taxon>Pseudomonadota</taxon>
        <taxon>Gammaproteobacteria</taxon>
        <taxon>Aeromonadales</taxon>
        <taxon>Succinivibrionaceae</taxon>
        <taxon>Ruminobacter</taxon>
    </lineage>
</organism>
<feature type="chain" id="PRO_5024825077" description="LPP20 lipoprotein" evidence="1">
    <location>
        <begin position="21"/>
        <end position="179"/>
    </location>
</feature>
<evidence type="ECO:0000313" key="3">
    <source>
        <dbReference type="Proteomes" id="UP000243745"/>
    </source>
</evidence>
<reference evidence="2 3" key="1">
    <citation type="submission" date="2016-10" db="EMBL/GenBank/DDBJ databases">
        <authorList>
            <person name="Varghese N."/>
            <person name="Submissions S."/>
        </authorList>
    </citation>
    <scope>NUCLEOTIDE SEQUENCE [LARGE SCALE GENOMIC DNA]</scope>
    <source>
        <strain evidence="2 3">DSM 1361</strain>
    </source>
</reference>
<protein>
    <recommendedName>
        <fullName evidence="4">LPP20 lipoprotein</fullName>
    </recommendedName>
</protein>
<dbReference type="PROSITE" id="PS51257">
    <property type="entry name" value="PROKAR_LIPOPROTEIN"/>
    <property type="match status" value="1"/>
</dbReference>
<keyword evidence="3" id="KW-1185">Reference proteome</keyword>
<feature type="signal peptide" evidence="1">
    <location>
        <begin position="1"/>
        <end position="20"/>
    </location>
</feature>
<dbReference type="EMBL" id="FOXF01000063">
    <property type="protein sequence ID" value="SFP72539.1"/>
    <property type="molecule type" value="Genomic_DNA"/>
</dbReference>
<dbReference type="Proteomes" id="UP000243745">
    <property type="component" value="Unassembled WGS sequence"/>
</dbReference>
<evidence type="ECO:0000256" key="1">
    <source>
        <dbReference type="SAM" id="SignalP"/>
    </source>
</evidence>